<keyword evidence="8" id="KW-0812">Transmembrane</keyword>
<dbReference type="GO" id="GO:0005886">
    <property type="term" value="C:plasma membrane"/>
    <property type="evidence" value="ECO:0007669"/>
    <property type="project" value="UniProtKB-SubCell"/>
</dbReference>
<sequence length="323" mass="35463">MITLWVLLFLLKASEWHFCSFPIFDPEFAFVQCSGGFVLDRIQGQPALLKTAEPGETVTIECSTPEASTKVFVWYKEGLSRAPVSMVKPYLNARNPSFLDGFNNGRFNLSTDGANSRLVIKQVTKDDVATYYCGVIVLNQLKFISASFLSVTDPSDFAIEQQPVSETAHPGASVTLACSVPTKICSGNHSVYWFRHGSAETHPGIIYTHGDRSAGCEKNPEAGSSTQSCVYHLPKRNLSTTDTGTYYCAVAACGRIIFGTGTELNIRGTLLKQKLYNTLLNPIFLVSITANIILFIAIVPLLAGRFKSRLLAGQFLFSFHFKS</sequence>
<dbReference type="GO" id="GO:0002376">
    <property type="term" value="P:immune system process"/>
    <property type="evidence" value="ECO:0007669"/>
    <property type="project" value="UniProtKB-KW"/>
</dbReference>
<organism evidence="11 12">
    <name type="scientific">Denticeps clupeoides</name>
    <name type="common">denticle herring</name>
    <dbReference type="NCBI Taxonomy" id="299321"/>
    <lineage>
        <taxon>Eukaryota</taxon>
        <taxon>Metazoa</taxon>
        <taxon>Chordata</taxon>
        <taxon>Craniata</taxon>
        <taxon>Vertebrata</taxon>
        <taxon>Euteleostomi</taxon>
        <taxon>Actinopterygii</taxon>
        <taxon>Neopterygii</taxon>
        <taxon>Teleostei</taxon>
        <taxon>Clupei</taxon>
        <taxon>Clupeiformes</taxon>
        <taxon>Denticipitoidei</taxon>
        <taxon>Denticipitidae</taxon>
        <taxon>Denticeps</taxon>
    </lineage>
</organism>
<proteinExistence type="predicted"/>
<evidence type="ECO:0000256" key="2">
    <source>
        <dbReference type="ARBA" id="ARBA00022475"/>
    </source>
</evidence>
<evidence type="ECO:0000313" key="12">
    <source>
        <dbReference type="Proteomes" id="UP000694580"/>
    </source>
</evidence>
<dbReference type="InterPro" id="IPR003599">
    <property type="entry name" value="Ig_sub"/>
</dbReference>
<dbReference type="Ensembl" id="ENSDCDT00010054144.1">
    <property type="protein sequence ID" value="ENSDCDP00010044058.1"/>
    <property type="gene ID" value="ENSDCDG00010027349.1"/>
</dbReference>
<dbReference type="InterPro" id="IPR036179">
    <property type="entry name" value="Ig-like_dom_sf"/>
</dbReference>
<evidence type="ECO:0000256" key="9">
    <source>
        <dbReference type="SAM" id="SignalP"/>
    </source>
</evidence>
<feature type="domain" description="Ig-like" evidence="10">
    <location>
        <begin position="154"/>
        <end position="250"/>
    </location>
</feature>
<dbReference type="Pfam" id="PF07686">
    <property type="entry name" value="V-set"/>
    <property type="match status" value="2"/>
</dbReference>
<evidence type="ECO:0000256" key="5">
    <source>
        <dbReference type="ARBA" id="ARBA00023136"/>
    </source>
</evidence>
<dbReference type="Gene3D" id="2.60.40.10">
    <property type="entry name" value="Immunoglobulins"/>
    <property type="match status" value="2"/>
</dbReference>
<dbReference type="InterPro" id="IPR013106">
    <property type="entry name" value="Ig_V-set"/>
</dbReference>
<accession>A0AAY4DF58</accession>
<evidence type="ECO:0000256" key="8">
    <source>
        <dbReference type="SAM" id="Phobius"/>
    </source>
</evidence>
<keyword evidence="7" id="KW-0325">Glycoprotein</keyword>
<feature type="chain" id="PRO_5044286373" description="Ig-like domain-containing protein" evidence="9">
    <location>
        <begin position="17"/>
        <end position="323"/>
    </location>
</feature>
<evidence type="ECO:0000256" key="7">
    <source>
        <dbReference type="ARBA" id="ARBA00023180"/>
    </source>
</evidence>
<name>A0AAY4DF58_9TELE</name>
<evidence type="ECO:0000256" key="3">
    <source>
        <dbReference type="ARBA" id="ARBA00022729"/>
    </source>
</evidence>
<reference evidence="11" key="3">
    <citation type="submission" date="2025-09" db="UniProtKB">
        <authorList>
            <consortium name="Ensembl"/>
        </authorList>
    </citation>
    <scope>IDENTIFICATION</scope>
</reference>
<evidence type="ECO:0000313" key="11">
    <source>
        <dbReference type="Ensembl" id="ENSDCDP00010044058.1"/>
    </source>
</evidence>
<dbReference type="SMART" id="SM00406">
    <property type="entry name" value="IGv"/>
    <property type="match status" value="2"/>
</dbReference>
<dbReference type="Proteomes" id="UP000694580">
    <property type="component" value="Chromosome 1"/>
</dbReference>
<dbReference type="SUPFAM" id="SSF48726">
    <property type="entry name" value="Immunoglobulin"/>
    <property type="match status" value="2"/>
</dbReference>
<evidence type="ECO:0000256" key="1">
    <source>
        <dbReference type="ARBA" id="ARBA00004236"/>
    </source>
</evidence>
<evidence type="ECO:0000256" key="6">
    <source>
        <dbReference type="ARBA" id="ARBA00023157"/>
    </source>
</evidence>
<dbReference type="PROSITE" id="PS50835">
    <property type="entry name" value="IG_LIKE"/>
    <property type="match status" value="2"/>
</dbReference>
<reference evidence="11" key="2">
    <citation type="submission" date="2025-08" db="UniProtKB">
        <authorList>
            <consortium name="Ensembl"/>
        </authorList>
    </citation>
    <scope>IDENTIFICATION</scope>
</reference>
<feature type="transmembrane region" description="Helical" evidence="8">
    <location>
        <begin position="279"/>
        <end position="303"/>
    </location>
</feature>
<dbReference type="GeneTree" id="ENSGT00940000162676"/>
<dbReference type="AlphaFoldDB" id="A0AAY4DF58"/>
<dbReference type="GO" id="GO:0009617">
    <property type="term" value="P:response to bacterium"/>
    <property type="evidence" value="ECO:0007669"/>
    <property type="project" value="TreeGrafter"/>
</dbReference>
<keyword evidence="12" id="KW-1185">Reference proteome</keyword>
<keyword evidence="8" id="KW-1133">Transmembrane helix</keyword>
<dbReference type="InterPro" id="IPR007110">
    <property type="entry name" value="Ig-like_dom"/>
</dbReference>
<feature type="signal peptide" evidence="9">
    <location>
        <begin position="1"/>
        <end position="16"/>
    </location>
</feature>
<evidence type="ECO:0000256" key="4">
    <source>
        <dbReference type="ARBA" id="ARBA00022859"/>
    </source>
</evidence>
<comment type="subcellular location">
    <subcellularLocation>
        <location evidence="1">Cell membrane</location>
    </subcellularLocation>
</comment>
<protein>
    <recommendedName>
        <fullName evidence="10">Ig-like domain-containing protein</fullName>
    </recommendedName>
</protein>
<dbReference type="PANTHER" id="PTHR19433">
    <property type="entry name" value="T-CELL RECEPTOR ALPHA CHAIN V REGION-RELATED"/>
    <property type="match status" value="1"/>
</dbReference>
<dbReference type="InterPro" id="IPR052051">
    <property type="entry name" value="TCR_complex_component"/>
</dbReference>
<keyword evidence="3 9" id="KW-0732">Signal</keyword>
<dbReference type="PANTHER" id="PTHR19433:SF133">
    <property type="entry name" value="IMMUNE-TYPE RECEPTOR 5 PRECURSOR-RELATED"/>
    <property type="match status" value="1"/>
</dbReference>
<keyword evidence="2" id="KW-1003">Cell membrane</keyword>
<dbReference type="CDD" id="cd00099">
    <property type="entry name" value="IgV"/>
    <property type="match status" value="1"/>
</dbReference>
<evidence type="ECO:0000259" key="10">
    <source>
        <dbReference type="PROSITE" id="PS50835"/>
    </source>
</evidence>
<dbReference type="InterPro" id="IPR013783">
    <property type="entry name" value="Ig-like_fold"/>
</dbReference>
<dbReference type="SMART" id="SM00409">
    <property type="entry name" value="IG"/>
    <property type="match status" value="2"/>
</dbReference>
<feature type="domain" description="Ig-like" evidence="10">
    <location>
        <begin position="26"/>
        <end position="145"/>
    </location>
</feature>
<keyword evidence="5 8" id="KW-0472">Membrane</keyword>
<keyword evidence="4" id="KW-0391">Immunity</keyword>
<reference evidence="11 12" key="1">
    <citation type="submission" date="2020-06" db="EMBL/GenBank/DDBJ databases">
        <authorList>
            <consortium name="Wellcome Sanger Institute Data Sharing"/>
        </authorList>
    </citation>
    <scope>NUCLEOTIDE SEQUENCE [LARGE SCALE GENOMIC DNA]</scope>
</reference>
<keyword evidence="6" id="KW-1015">Disulfide bond</keyword>